<dbReference type="Proteomes" id="UP000245119">
    <property type="component" value="Linkage Group LG3"/>
</dbReference>
<evidence type="ECO:0000313" key="4">
    <source>
        <dbReference type="EMBL" id="PVD34633.1"/>
    </source>
</evidence>
<feature type="signal peptide" evidence="2">
    <location>
        <begin position="1"/>
        <end position="15"/>
    </location>
</feature>
<evidence type="ECO:0000256" key="1">
    <source>
        <dbReference type="ARBA" id="ARBA00022729"/>
    </source>
</evidence>
<evidence type="ECO:0000259" key="3">
    <source>
        <dbReference type="SMART" id="SM00737"/>
    </source>
</evidence>
<evidence type="ECO:0000256" key="2">
    <source>
        <dbReference type="SAM" id="SignalP"/>
    </source>
</evidence>
<dbReference type="GO" id="GO:0006689">
    <property type="term" value="P:ganglioside catabolic process"/>
    <property type="evidence" value="ECO:0007669"/>
    <property type="project" value="InterPro"/>
</dbReference>
<organism evidence="4 5">
    <name type="scientific">Pomacea canaliculata</name>
    <name type="common">Golden apple snail</name>
    <dbReference type="NCBI Taxonomy" id="400727"/>
    <lineage>
        <taxon>Eukaryota</taxon>
        <taxon>Metazoa</taxon>
        <taxon>Spiralia</taxon>
        <taxon>Lophotrochozoa</taxon>
        <taxon>Mollusca</taxon>
        <taxon>Gastropoda</taxon>
        <taxon>Caenogastropoda</taxon>
        <taxon>Architaenioglossa</taxon>
        <taxon>Ampullarioidea</taxon>
        <taxon>Ampullariidae</taxon>
        <taxon>Pomacea</taxon>
    </lineage>
</organism>
<keyword evidence="5" id="KW-1185">Reference proteome</keyword>
<dbReference type="GO" id="GO:0005319">
    <property type="term" value="F:lipid transporter activity"/>
    <property type="evidence" value="ECO:0007669"/>
    <property type="project" value="TreeGrafter"/>
</dbReference>
<protein>
    <recommendedName>
        <fullName evidence="3">MD-2-related lipid-recognition domain-containing protein</fullName>
    </recommendedName>
</protein>
<feature type="domain" description="MD-2-related lipid-recognition" evidence="3">
    <location>
        <begin position="83"/>
        <end position="229"/>
    </location>
</feature>
<dbReference type="PANTHER" id="PTHR17357">
    <property type="entry name" value="GM2 GANGLIOSIDE ACTIVATOR PROTEIN"/>
    <property type="match status" value="1"/>
</dbReference>
<dbReference type="Pfam" id="PF02221">
    <property type="entry name" value="E1_DerP2_DerF2"/>
    <property type="match status" value="1"/>
</dbReference>
<comment type="caution">
    <text evidence="4">The sequence shown here is derived from an EMBL/GenBank/DDBJ whole genome shotgun (WGS) entry which is preliminary data.</text>
</comment>
<sequence>MLKILLISLIGVASAVNFLDFGNGLKKLTHNRIVEHFGVDAVDKGKVEALPVEDKIKSFLKKIDSLFNQNHQPPQKLRGTFSWKNCGQPSKELFVVEKGSISPDPIILPGTLTVTFAGTVNQTLDAPLKVDLTMEKSIEGIWIHIPCIDGVGSCSYDDLCEVLQYAQCPDPFLQQKVPCKCPFRKGFYTLTSANIEVNISPGALAAGDYRFTANLSMNGAFVACYQVTASFDSPY</sequence>
<dbReference type="OMA" id="SHRANRE"/>
<dbReference type="PANTHER" id="PTHR17357:SF0">
    <property type="entry name" value="GANGLIOSIDE GM2 ACTIVATOR"/>
    <property type="match status" value="1"/>
</dbReference>
<dbReference type="InterPro" id="IPR036846">
    <property type="entry name" value="GM2-AP_sf"/>
</dbReference>
<gene>
    <name evidence="4" type="ORF">C0Q70_05909</name>
</gene>
<dbReference type="GO" id="GO:0008047">
    <property type="term" value="F:enzyme activator activity"/>
    <property type="evidence" value="ECO:0007669"/>
    <property type="project" value="InterPro"/>
</dbReference>
<dbReference type="InterPro" id="IPR003172">
    <property type="entry name" value="ML_dom"/>
</dbReference>
<reference evidence="4 5" key="1">
    <citation type="submission" date="2018-04" db="EMBL/GenBank/DDBJ databases">
        <title>The genome of golden apple snail Pomacea canaliculata provides insight into stress tolerance and invasive adaptation.</title>
        <authorList>
            <person name="Liu C."/>
            <person name="Liu B."/>
            <person name="Ren Y."/>
            <person name="Zhang Y."/>
            <person name="Wang H."/>
            <person name="Li S."/>
            <person name="Jiang F."/>
            <person name="Yin L."/>
            <person name="Zhang G."/>
            <person name="Qian W."/>
            <person name="Fan W."/>
        </authorList>
    </citation>
    <scope>NUCLEOTIDE SEQUENCE [LARGE SCALE GENOMIC DNA]</scope>
    <source>
        <strain evidence="4">SZHN2017</strain>
        <tissue evidence="4">Muscle</tissue>
    </source>
</reference>
<dbReference type="OrthoDB" id="6409159at2759"/>
<accession>A0A2T7PMI7</accession>
<proteinExistence type="predicted"/>
<dbReference type="Gene3D" id="2.70.220.10">
    <property type="entry name" value="Ganglioside GM2 activator"/>
    <property type="match status" value="1"/>
</dbReference>
<dbReference type="AlphaFoldDB" id="A0A2T7PMI7"/>
<dbReference type="EMBL" id="PZQS01000003">
    <property type="protein sequence ID" value="PVD34633.1"/>
    <property type="molecule type" value="Genomic_DNA"/>
</dbReference>
<dbReference type="SMART" id="SM00737">
    <property type="entry name" value="ML"/>
    <property type="match status" value="1"/>
</dbReference>
<dbReference type="STRING" id="400727.A0A2T7PMI7"/>
<dbReference type="SUPFAM" id="SSF63707">
    <property type="entry name" value="Ganglioside M2 (gm2) activator"/>
    <property type="match status" value="1"/>
</dbReference>
<dbReference type="InterPro" id="IPR028996">
    <property type="entry name" value="GM2-AP"/>
</dbReference>
<feature type="chain" id="PRO_5015525284" description="MD-2-related lipid-recognition domain-containing protein" evidence="2">
    <location>
        <begin position="16"/>
        <end position="235"/>
    </location>
</feature>
<evidence type="ECO:0000313" key="5">
    <source>
        <dbReference type="Proteomes" id="UP000245119"/>
    </source>
</evidence>
<name>A0A2T7PMI7_POMCA</name>
<dbReference type="GO" id="GO:0009898">
    <property type="term" value="C:cytoplasmic side of plasma membrane"/>
    <property type="evidence" value="ECO:0007669"/>
    <property type="project" value="TreeGrafter"/>
</dbReference>
<keyword evidence="1 2" id="KW-0732">Signal</keyword>